<dbReference type="EMBL" id="JACIEE010000001">
    <property type="protein sequence ID" value="MBB3975438.1"/>
    <property type="molecule type" value="Genomic_DNA"/>
</dbReference>
<proteinExistence type="inferred from homology"/>
<dbReference type="SUPFAM" id="SSF55961">
    <property type="entry name" value="Bet v1-like"/>
    <property type="match status" value="1"/>
</dbReference>
<evidence type="ECO:0000313" key="4">
    <source>
        <dbReference type="Proteomes" id="UP000574761"/>
    </source>
</evidence>
<evidence type="ECO:0000256" key="1">
    <source>
        <dbReference type="ARBA" id="ARBA00006817"/>
    </source>
</evidence>
<dbReference type="RefSeq" id="WP_183798855.1">
    <property type="nucleotide sequence ID" value="NZ_JACIEE010000001.1"/>
</dbReference>
<evidence type="ECO:0000313" key="3">
    <source>
        <dbReference type="EMBL" id="MBB3975438.1"/>
    </source>
</evidence>
<dbReference type="InterPro" id="IPR013538">
    <property type="entry name" value="ASHA1/2-like_C"/>
</dbReference>
<dbReference type="Gene3D" id="3.30.530.20">
    <property type="match status" value="1"/>
</dbReference>
<comment type="caution">
    <text evidence="3">The sequence shown here is derived from an EMBL/GenBank/DDBJ whole genome shotgun (WGS) entry which is preliminary data.</text>
</comment>
<dbReference type="AlphaFoldDB" id="A0A7W6GHS9"/>
<organism evidence="3 4">
    <name type="scientific">Mycoplana azooxidifex</name>
    <dbReference type="NCBI Taxonomy" id="1636188"/>
    <lineage>
        <taxon>Bacteria</taxon>
        <taxon>Pseudomonadati</taxon>
        <taxon>Pseudomonadota</taxon>
        <taxon>Alphaproteobacteria</taxon>
        <taxon>Hyphomicrobiales</taxon>
        <taxon>Rhizobiaceae</taxon>
        <taxon>Mycoplana</taxon>
    </lineage>
</organism>
<name>A0A7W6GHS9_9HYPH</name>
<protein>
    <submittedName>
        <fullName evidence="3">Uncharacterized protein YndB with AHSA1/START domain</fullName>
    </submittedName>
</protein>
<feature type="domain" description="Activator of Hsp90 ATPase homologue 1/2-like C-terminal" evidence="2">
    <location>
        <begin position="22"/>
        <end position="147"/>
    </location>
</feature>
<keyword evidence="4" id="KW-1185">Reference proteome</keyword>
<gene>
    <name evidence="3" type="ORF">GGQ64_000614</name>
</gene>
<comment type="similarity">
    <text evidence="1">Belongs to the AHA1 family.</text>
</comment>
<reference evidence="3 4" key="1">
    <citation type="submission" date="2020-08" db="EMBL/GenBank/DDBJ databases">
        <title>Genomic Encyclopedia of Type Strains, Phase IV (KMG-IV): sequencing the most valuable type-strain genomes for metagenomic binning, comparative biology and taxonomic classification.</title>
        <authorList>
            <person name="Goeker M."/>
        </authorList>
    </citation>
    <scope>NUCLEOTIDE SEQUENCE [LARGE SCALE GENOMIC DNA]</scope>
    <source>
        <strain evidence="3 4">DSM 100211</strain>
    </source>
</reference>
<dbReference type="Proteomes" id="UP000574761">
    <property type="component" value="Unassembled WGS sequence"/>
</dbReference>
<dbReference type="InterPro" id="IPR023393">
    <property type="entry name" value="START-like_dom_sf"/>
</dbReference>
<sequence>MTILQRATARAENALYLERRFDAPPAVVFQLWTAPELLARWWGPRDFTTHSIEMDFRPGGIWSASIRSPFGEDTPMLAVYREIVDDQRIAFTLIPDDGRKTNVVATFEAVNNTTRLAIRQSPLTGPAEVEAYTEGWHEYLDRLESYLLRRHWDNR</sequence>
<evidence type="ECO:0000259" key="2">
    <source>
        <dbReference type="Pfam" id="PF08327"/>
    </source>
</evidence>
<accession>A0A7W6GHS9</accession>
<dbReference type="Pfam" id="PF08327">
    <property type="entry name" value="AHSA1"/>
    <property type="match status" value="1"/>
</dbReference>